<dbReference type="Pfam" id="PF04203">
    <property type="entry name" value="Sortase"/>
    <property type="match status" value="1"/>
</dbReference>
<dbReference type="EMBL" id="JABAFD010000015">
    <property type="protein sequence ID" value="NME11036.1"/>
    <property type="molecule type" value="Genomic_DNA"/>
</dbReference>
<dbReference type="Proteomes" id="UP000573963">
    <property type="component" value="Unassembled WGS sequence"/>
</dbReference>
<name>A0AA44IIM4_PARBF</name>
<dbReference type="EC" id="3.4.22.71" evidence="3"/>
<dbReference type="SUPFAM" id="SSF63817">
    <property type="entry name" value="Sortase"/>
    <property type="match status" value="1"/>
</dbReference>
<proteinExistence type="predicted"/>
<accession>A0AA44IIM4</accession>
<reference evidence="3 4" key="1">
    <citation type="submission" date="2020-04" db="EMBL/GenBank/DDBJ databases">
        <authorList>
            <person name="Hitch T.C.A."/>
            <person name="Wylensek D."/>
            <person name="Clavel T."/>
        </authorList>
    </citation>
    <scope>NUCLEOTIDE SEQUENCE [LARGE SCALE GENOMIC DNA]</scope>
    <source>
        <strain evidence="3 4">Med78_4-601-WT-2</strain>
    </source>
</reference>
<evidence type="ECO:0000313" key="3">
    <source>
        <dbReference type="EMBL" id="NME11036.1"/>
    </source>
</evidence>
<dbReference type="NCBIfam" id="TIGR03064">
    <property type="entry name" value="sortase_srtB"/>
    <property type="match status" value="1"/>
</dbReference>
<feature type="active site" description="Acyl-thioester intermediate" evidence="2">
    <location>
        <position position="216"/>
    </location>
</feature>
<feature type="active site" description="Proton donor/acceptor" evidence="2">
    <location>
        <position position="122"/>
    </location>
</feature>
<dbReference type="Gene3D" id="2.40.260.10">
    <property type="entry name" value="Sortase"/>
    <property type="match status" value="1"/>
</dbReference>
<sequence length="233" mass="27311">MKKIRWIINLLLLIILLFSSYKIINKFIQYNKADKVYDKIYKIKESQQNNNDNSVDLSYLNKDYRGWLDVDGTNIHYPIVQSSNNEFYLNKDMDKNYLESGSIFLDYQNDKFNDFNTVLYGHSMRNGTMFGQLKKFKDEEFFNKYKTISISEPDGTVLNYTIFSAYVTDSSNVYNKTSFASNEDFNNFLSEIKKDSLFKSSVNVDSTDKILTLSTCSYEFDNARMVVHAKLDK</sequence>
<evidence type="ECO:0000313" key="4">
    <source>
        <dbReference type="Proteomes" id="UP000573963"/>
    </source>
</evidence>
<dbReference type="InterPro" id="IPR023365">
    <property type="entry name" value="Sortase_dom-sf"/>
</dbReference>
<keyword evidence="1 3" id="KW-0378">Hydrolase</keyword>
<dbReference type="GO" id="GO:0016787">
    <property type="term" value="F:hydrolase activity"/>
    <property type="evidence" value="ECO:0007669"/>
    <property type="project" value="UniProtKB-KW"/>
</dbReference>
<gene>
    <name evidence="3" type="primary">srtB</name>
    <name evidence="3" type="ORF">HF875_16000</name>
</gene>
<dbReference type="InterPro" id="IPR005754">
    <property type="entry name" value="Sortase"/>
</dbReference>
<dbReference type="InterPro" id="IPR009835">
    <property type="entry name" value="SrtB"/>
</dbReference>
<dbReference type="RefSeq" id="WP_168932736.1">
    <property type="nucleotide sequence ID" value="NZ_JABAFD010000015.1"/>
</dbReference>
<evidence type="ECO:0000256" key="1">
    <source>
        <dbReference type="ARBA" id="ARBA00022801"/>
    </source>
</evidence>
<dbReference type="CDD" id="cd05826">
    <property type="entry name" value="Sortase_B"/>
    <property type="match status" value="1"/>
</dbReference>
<dbReference type="AlphaFoldDB" id="A0AA44IIM4"/>
<evidence type="ECO:0000256" key="2">
    <source>
        <dbReference type="PIRSR" id="PIRSR605754-1"/>
    </source>
</evidence>
<protein>
    <submittedName>
        <fullName evidence="3">Class B sortase</fullName>
        <ecNumber evidence="3">3.4.22.71</ecNumber>
    </submittedName>
</protein>
<organism evidence="3 4">
    <name type="scientific">Paraclostridium bifermentans</name>
    <name type="common">Clostridium bifermentans</name>
    <dbReference type="NCBI Taxonomy" id="1490"/>
    <lineage>
        <taxon>Bacteria</taxon>
        <taxon>Bacillati</taxon>
        <taxon>Bacillota</taxon>
        <taxon>Clostridia</taxon>
        <taxon>Peptostreptococcales</taxon>
        <taxon>Peptostreptococcaceae</taxon>
        <taxon>Paraclostridium</taxon>
    </lineage>
</organism>
<comment type="caution">
    <text evidence="3">The sequence shown here is derived from an EMBL/GenBank/DDBJ whole genome shotgun (WGS) entry which is preliminary data.</text>
</comment>